<dbReference type="Pfam" id="PF22765">
    <property type="entry name" value="DUF7010"/>
    <property type="match status" value="1"/>
</dbReference>
<feature type="transmembrane region" description="Helical" evidence="1">
    <location>
        <begin position="96"/>
        <end position="115"/>
    </location>
</feature>
<proteinExistence type="predicted"/>
<keyword evidence="1" id="KW-0472">Membrane</keyword>
<accession>A0A927CHF8</accession>
<sequence length="158" mass="16762">MTQPTGQVPGAALIIGGVGLVRASRALPDAAATSDPRLGKSTRLRFNLIFAAEGAAIAVAIAVCDAIDRTDLIPIIIALIVGIHFFPLAPLFNVRMYHLTGALLCVVAIATWLVFPEKVTVSGHEIIAYMSIVGLDSALILWATGLYIWLMGRSLLRA</sequence>
<dbReference type="EMBL" id="JACXIY010000003">
    <property type="protein sequence ID" value="MBD2867579.1"/>
    <property type="molecule type" value="Genomic_DNA"/>
</dbReference>
<evidence type="ECO:0000256" key="1">
    <source>
        <dbReference type="SAM" id="Phobius"/>
    </source>
</evidence>
<feature type="transmembrane region" description="Helical" evidence="1">
    <location>
        <begin position="127"/>
        <end position="150"/>
    </location>
</feature>
<dbReference type="AlphaFoldDB" id="A0A927CHF8"/>
<dbReference type="Proteomes" id="UP000632125">
    <property type="component" value="Unassembled WGS sequence"/>
</dbReference>
<evidence type="ECO:0000313" key="2">
    <source>
        <dbReference type="EMBL" id="MBD2867579.1"/>
    </source>
</evidence>
<name>A0A927CHF8_9BACL</name>
<reference evidence="2" key="1">
    <citation type="submission" date="2020-09" db="EMBL/GenBank/DDBJ databases">
        <title>A novel bacterium of genus Paenibacillus, isolated from South China Sea.</title>
        <authorList>
            <person name="Huang H."/>
            <person name="Mo K."/>
            <person name="Hu Y."/>
        </authorList>
    </citation>
    <scope>NUCLEOTIDE SEQUENCE</scope>
    <source>
        <strain evidence="2">IB182493</strain>
    </source>
</reference>
<organism evidence="2 3">
    <name type="scientific">Paenibacillus arenilitoris</name>
    <dbReference type="NCBI Taxonomy" id="2772299"/>
    <lineage>
        <taxon>Bacteria</taxon>
        <taxon>Bacillati</taxon>
        <taxon>Bacillota</taxon>
        <taxon>Bacilli</taxon>
        <taxon>Bacillales</taxon>
        <taxon>Paenibacillaceae</taxon>
        <taxon>Paenibacillus</taxon>
    </lineage>
</organism>
<gene>
    <name evidence="2" type="ORF">IDH41_03245</name>
</gene>
<keyword evidence="1" id="KW-1133">Transmembrane helix</keyword>
<protein>
    <submittedName>
        <fullName evidence="2">Uncharacterized protein</fullName>
    </submittedName>
</protein>
<comment type="caution">
    <text evidence="2">The sequence shown here is derived from an EMBL/GenBank/DDBJ whole genome shotgun (WGS) entry which is preliminary data.</text>
</comment>
<feature type="transmembrane region" description="Helical" evidence="1">
    <location>
        <begin position="72"/>
        <end position="89"/>
    </location>
</feature>
<keyword evidence="1" id="KW-0812">Transmembrane</keyword>
<evidence type="ECO:0000313" key="3">
    <source>
        <dbReference type="Proteomes" id="UP000632125"/>
    </source>
</evidence>
<dbReference type="InterPro" id="IPR053824">
    <property type="entry name" value="DUF7010"/>
</dbReference>
<keyword evidence="3" id="KW-1185">Reference proteome</keyword>
<feature type="transmembrane region" description="Helical" evidence="1">
    <location>
        <begin position="46"/>
        <end position="66"/>
    </location>
</feature>
<dbReference type="RefSeq" id="WP_190858257.1">
    <property type="nucleotide sequence ID" value="NZ_JACXIY010000003.1"/>
</dbReference>